<dbReference type="RefSeq" id="WP_130522499.1">
    <property type="nucleotide sequence ID" value="NZ_SHLZ01000001.1"/>
</dbReference>
<evidence type="ECO:0000256" key="1">
    <source>
        <dbReference type="SAM" id="MobiDB-lite"/>
    </source>
</evidence>
<accession>A0A4Q8LYJ7</accession>
<comment type="caution">
    <text evidence="2">The sequence shown here is derived from an EMBL/GenBank/DDBJ whole genome shotgun (WGS) entry which is preliminary data.</text>
</comment>
<gene>
    <name evidence="2" type="ORF">EA656_02325</name>
</gene>
<dbReference type="Proteomes" id="UP000292087">
    <property type="component" value="Unassembled WGS sequence"/>
</dbReference>
<sequence length="199" mass="21887">MSYGQLGDFLAKIQDGQAPENFTQQHLKDIGFGSSNHRAYIPLLKAIGFLTPSGAPTERYHAYRDKSQARAVLGTALKEAYSDLFVIKANPTERDRDLIQGKFKSTHNVSDRVAELMAKTFFGLLKQADIDHEPSKPKPATAQVDPTPAAPTTQGAVTQPTVHVKAPGLHYNIQIHLPATKDVEVYNAIFKSLKEHLLA</sequence>
<name>A0A4Q8LYJ7_9GAMM</name>
<dbReference type="EMBL" id="SHMF01000001">
    <property type="protein sequence ID" value="TAA37526.1"/>
    <property type="molecule type" value="Genomic_DNA"/>
</dbReference>
<reference evidence="2 3" key="1">
    <citation type="submission" date="2019-02" db="EMBL/GenBank/DDBJ databases">
        <title>WGS of Pseudoxanthomonas species novum from clinical isolates.</title>
        <authorList>
            <person name="Bernier A.-M."/>
            <person name="Bernard K."/>
            <person name="Vachon A."/>
        </authorList>
    </citation>
    <scope>NUCLEOTIDE SEQUENCE [LARGE SCALE GENOMIC DNA]</scope>
    <source>
        <strain evidence="2 3">NML140781</strain>
    </source>
</reference>
<dbReference type="AlphaFoldDB" id="A0A4Q8LYJ7"/>
<dbReference type="InterPro" id="IPR035235">
    <property type="entry name" value="DUF5343"/>
</dbReference>
<feature type="region of interest" description="Disordered" evidence="1">
    <location>
        <begin position="132"/>
        <end position="157"/>
    </location>
</feature>
<evidence type="ECO:0008006" key="4">
    <source>
        <dbReference type="Google" id="ProtNLM"/>
    </source>
</evidence>
<dbReference type="Pfam" id="PF17278">
    <property type="entry name" value="DUF5343"/>
    <property type="match status" value="1"/>
</dbReference>
<evidence type="ECO:0000313" key="3">
    <source>
        <dbReference type="Proteomes" id="UP000292087"/>
    </source>
</evidence>
<organism evidence="2 3">
    <name type="scientific">Pseudoxanthomonas winnipegensis</name>
    <dbReference type="NCBI Taxonomy" id="2480810"/>
    <lineage>
        <taxon>Bacteria</taxon>
        <taxon>Pseudomonadati</taxon>
        <taxon>Pseudomonadota</taxon>
        <taxon>Gammaproteobacteria</taxon>
        <taxon>Lysobacterales</taxon>
        <taxon>Lysobacteraceae</taxon>
        <taxon>Pseudoxanthomonas</taxon>
    </lineage>
</organism>
<proteinExistence type="predicted"/>
<protein>
    <recommendedName>
        <fullName evidence="4">DUF5343 domain-containing protein</fullName>
    </recommendedName>
</protein>
<evidence type="ECO:0000313" key="2">
    <source>
        <dbReference type="EMBL" id="TAA37526.1"/>
    </source>
</evidence>